<sequence>MKFHSIVSFAVSALFATSAVLAEDVQQEQANAASRQEPENSESIKFLIDYDIKEYPEVSNTNVAELKNGEVITLQYNAVNNEEEDITVVGVGGTFRNPANNKIVTNLTAATIGPIVIKSGESVAFDQKVNLELVPDNYMLTPQVFIAYKEELKLIQTRGQLASVNDVPISFFNPQLLFLELIIGLTLAGFGYFAWLVWGQVYFQGTSPIRSKKISAPIAVSTGSKTVNEDWLPPNHLQNKKKKTRKAY</sequence>
<dbReference type="OrthoDB" id="1926781at2759"/>
<keyword evidence="4" id="KW-0256">Endoplasmic reticulum</keyword>
<feature type="transmembrane region" description="Helical" evidence="9">
    <location>
        <begin position="176"/>
        <end position="203"/>
    </location>
</feature>
<evidence type="ECO:0000256" key="6">
    <source>
        <dbReference type="ARBA" id="ARBA00023136"/>
    </source>
</evidence>
<dbReference type="Pfam" id="PF03896">
    <property type="entry name" value="TRAP_alpha"/>
    <property type="match status" value="1"/>
</dbReference>
<accession>A0A1E4RE68</accession>
<evidence type="ECO:0000256" key="7">
    <source>
        <dbReference type="ARBA" id="ARBA00037565"/>
    </source>
</evidence>
<protein>
    <submittedName>
        <fullName evidence="11">Increased recombination centers protein 22</fullName>
    </submittedName>
</protein>
<evidence type="ECO:0000256" key="5">
    <source>
        <dbReference type="ARBA" id="ARBA00022989"/>
    </source>
</evidence>
<name>A0A1E4RE68_9ASCO</name>
<keyword evidence="2 9" id="KW-0812">Transmembrane</keyword>
<feature type="signal peptide" evidence="10">
    <location>
        <begin position="1"/>
        <end position="22"/>
    </location>
</feature>
<comment type="similarity">
    <text evidence="8">Belongs to the IRC22 family.</text>
</comment>
<evidence type="ECO:0000313" key="12">
    <source>
        <dbReference type="Proteomes" id="UP000095085"/>
    </source>
</evidence>
<proteinExistence type="inferred from homology"/>
<feature type="chain" id="PRO_5009162224" evidence="10">
    <location>
        <begin position="23"/>
        <end position="248"/>
    </location>
</feature>
<evidence type="ECO:0000256" key="8">
    <source>
        <dbReference type="ARBA" id="ARBA00038311"/>
    </source>
</evidence>
<comment type="function">
    <text evidence="7">Is probably involved in a pathway contributing to genomic integrity.</text>
</comment>
<evidence type="ECO:0000256" key="9">
    <source>
        <dbReference type="SAM" id="Phobius"/>
    </source>
</evidence>
<keyword evidence="6 9" id="KW-0472">Membrane</keyword>
<dbReference type="Proteomes" id="UP000095085">
    <property type="component" value="Unassembled WGS sequence"/>
</dbReference>
<evidence type="ECO:0000256" key="1">
    <source>
        <dbReference type="ARBA" id="ARBA00004115"/>
    </source>
</evidence>
<evidence type="ECO:0000256" key="10">
    <source>
        <dbReference type="SAM" id="SignalP"/>
    </source>
</evidence>
<evidence type="ECO:0000256" key="3">
    <source>
        <dbReference type="ARBA" id="ARBA00022729"/>
    </source>
</evidence>
<keyword evidence="3 10" id="KW-0732">Signal</keyword>
<dbReference type="GeneID" id="30996294"/>
<comment type="subcellular location">
    <subcellularLocation>
        <location evidence="1">Endoplasmic reticulum membrane</location>
        <topology evidence="1">Single-pass type I membrane protein</topology>
    </subcellularLocation>
</comment>
<evidence type="ECO:0000256" key="4">
    <source>
        <dbReference type="ARBA" id="ARBA00022824"/>
    </source>
</evidence>
<gene>
    <name evidence="11" type="ORF">HYPBUDRAFT_153818</name>
</gene>
<dbReference type="EMBL" id="KV454544">
    <property type="protein sequence ID" value="ODV65568.1"/>
    <property type="molecule type" value="Genomic_DNA"/>
</dbReference>
<keyword evidence="5 9" id="KW-1133">Transmembrane helix</keyword>
<dbReference type="PANTHER" id="PTHR12924:SF0">
    <property type="entry name" value="TRANSLOCON-ASSOCIATED PROTEIN SUBUNIT ALPHA"/>
    <property type="match status" value="1"/>
</dbReference>
<evidence type="ECO:0000313" key="11">
    <source>
        <dbReference type="EMBL" id="ODV65568.1"/>
    </source>
</evidence>
<reference evidence="12" key="1">
    <citation type="submission" date="2016-05" db="EMBL/GenBank/DDBJ databases">
        <title>Comparative genomics of biotechnologically important yeasts.</title>
        <authorList>
            <consortium name="DOE Joint Genome Institute"/>
            <person name="Riley R."/>
            <person name="Haridas S."/>
            <person name="Wolfe K.H."/>
            <person name="Lopes M.R."/>
            <person name="Hittinger C.T."/>
            <person name="Goker M."/>
            <person name="Salamov A."/>
            <person name="Wisecaver J."/>
            <person name="Long T.M."/>
            <person name="Aerts A.L."/>
            <person name="Barry K."/>
            <person name="Choi C."/>
            <person name="Clum A."/>
            <person name="Coughlan A.Y."/>
            <person name="Deshpande S."/>
            <person name="Douglass A.P."/>
            <person name="Hanson S.J."/>
            <person name="Klenk H.-P."/>
            <person name="Labutti K."/>
            <person name="Lapidus A."/>
            <person name="Lindquist E."/>
            <person name="Lipzen A."/>
            <person name="Meier-Kolthoff J.P."/>
            <person name="Ohm R.A."/>
            <person name="Otillar R.P."/>
            <person name="Pangilinan J."/>
            <person name="Peng Y."/>
            <person name="Rokas A."/>
            <person name="Rosa C.A."/>
            <person name="Scheuner C."/>
            <person name="Sibirny A.A."/>
            <person name="Slot J.C."/>
            <person name="Stielow J.B."/>
            <person name="Sun H."/>
            <person name="Kurtzman C.P."/>
            <person name="Blackwell M."/>
            <person name="Grigoriev I.V."/>
            <person name="Jeffries T.W."/>
        </authorList>
    </citation>
    <scope>NUCLEOTIDE SEQUENCE [LARGE SCALE GENOMIC DNA]</scope>
    <source>
        <strain evidence="12">NRRL Y-1933</strain>
    </source>
</reference>
<evidence type="ECO:0000256" key="2">
    <source>
        <dbReference type="ARBA" id="ARBA00022692"/>
    </source>
</evidence>
<dbReference type="GO" id="GO:0005789">
    <property type="term" value="C:endoplasmic reticulum membrane"/>
    <property type="evidence" value="ECO:0007669"/>
    <property type="project" value="UniProtKB-SubCell"/>
</dbReference>
<dbReference type="AlphaFoldDB" id="A0A1E4RE68"/>
<keyword evidence="12" id="KW-1185">Reference proteome</keyword>
<organism evidence="11 12">
    <name type="scientific">Hyphopichia burtonii NRRL Y-1933</name>
    <dbReference type="NCBI Taxonomy" id="984485"/>
    <lineage>
        <taxon>Eukaryota</taxon>
        <taxon>Fungi</taxon>
        <taxon>Dikarya</taxon>
        <taxon>Ascomycota</taxon>
        <taxon>Saccharomycotina</taxon>
        <taxon>Pichiomycetes</taxon>
        <taxon>Debaryomycetaceae</taxon>
        <taxon>Hyphopichia</taxon>
    </lineage>
</organism>
<dbReference type="PANTHER" id="PTHR12924">
    <property type="entry name" value="TRANSLOCON-ASSOCIATED PROTEIN, ALPHA SUBUNIT"/>
    <property type="match status" value="1"/>
</dbReference>
<dbReference type="InterPro" id="IPR005595">
    <property type="entry name" value="TRAP_alpha"/>
</dbReference>
<dbReference type="RefSeq" id="XP_020074635.1">
    <property type="nucleotide sequence ID" value="XM_020221745.1"/>
</dbReference>